<dbReference type="Proteomes" id="UP000654257">
    <property type="component" value="Unassembled WGS sequence"/>
</dbReference>
<gene>
    <name evidence="1" type="ORF">GCM10007304_22210</name>
</gene>
<dbReference type="Pfam" id="PF04134">
    <property type="entry name" value="DCC1-like"/>
    <property type="match status" value="1"/>
</dbReference>
<keyword evidence="2" id="KW-1185">Reference proteome</keyword>
<accession>A0A917FTP4</accession>
<evidence type="ECO:0000313" key="1">
    <source>
        <dbReference type="EMBL" id="GGG07725.1"/>
    </source>
</evidence>
<dbReference type="RefSeq" id="WP_188544830.1">
    <property type="nucleotide sequence ID" value="NZ_BMCU01000002.1"/>
</dbReference>
<proteinExistence type="predicted"/>
<name>A0A917FTP4_9NOCA</name>
<dbReference type="GO" id="GO:0015035">
    <property type="term" value="F:protein-disulfide reductase activity"/>
    <property type="evidence" value="ECO:0007669"/>
    <property type="project" value="InterPro"/>
</dbReference>
<evidence type="ECO:0008006" key="3">
    <source>
        <dbReference type="Google" id="ProtNLM"/>
    </source>
</evidence>
<organism evidence="1 2">
    <name type="scientific">Rhodococcoides trifolii</name>
    <dbReference type="NCBI Taxonomy" id="908250"/>
    <lineage>
        <taxon>Bacteria</taxon>
        <taxon>Bacillati</taxon>
        <taxon>Actinomycetota</taxon>
        <taxon>Actinomycetes</taxon>
        <taxon>Mycobacteriales</taxon>
        <taxon>Nocardiaceae</taxon>
        <taxon>Rhodococcoides</taxon>
    </lineage>
</organism>
<reference evidence="1" key="2">
    <citation type="submission" date="2020-09" db="EMBL/GenBank/DDBJ databases">
        <authorList>
            <person name="Sun Q."/>
            <person name="Sedlacek I."/>
        </authorList>
    </citation>
    <scope>NUCLEOTIDE SEQUENCE</scope>
    <source>
        <strain evidence="1">CCM 7905</strain>
    </source>
</reference>
<dbReference type="AlphaFoldDB" id="A0A917FTP4"/>
<dbReference type="InterPro" id="IPR007263">
    <property type="entry name" value="DCC1-like"/>
</dbReference>
<sequence length="129" mass="14020">MTDRPLFLYDGDCAFCSSCAQFLTRRIPNTADVVAWQHTDLDGLPVTQDDCENAVQWVDGGRATAGPRAIADLLRTSTGVWKLAGHALAFPPIELLARPVYRVIANNRDKLPGGTPTCALPQAERDKLA</sequence>
<comment type="caution">
    <text evidence="1">The sequence shown here is derived from an EMBL/GenBank/DDBJ whole genome shotgun (WGS) entry which is preliminary data.</text>
</comment>
<evidence type="ECO:0000313" key="2">
    <source>
        <dbReference type="Proteomes" id="UP000654257"/>
    </source>
</evidence>
<protein>
    <recommendedName>
        <fullName evidence="3">DUF393 domain-containing protein</fullName>
    </recommendedName>
</protein>
<dbReference type="EMBL" id="BMCU01000002">
    <property type="protein sequence ID" value="GGG07725.1"/>
    <property type="molecule type" value="Genomic_DNA"/>
</dbReference>
<reference evidence="1" key="1">
    <citation type="journal article" date="2014" name="Int. J. Syst. Evol. Microbiol.">
        <title>Complete genome sequence of Corynebacterium casei LMG S-19264T (=DSM 44701T), isolated from a smear-ripened cheese.</title>
        <authorList>
            <consortium name="US DOE Joint Genome Institute (JGI-PGF)"/>
            <person name="Walter F."/>
            <person name="Albersmeier A."/>
            <person name="Kalinowski J."/>
            <person name="Ruckert C."/>
        </authorList>
    </citation>
    <scope>NUCLEOTIDE SEQUENCE</scope>
    <source>
        <strain evidence="1">CCM 7905</strain>
    </source>
</reference>